<dbReference type="NCBIfam" id="NF033540">
    <property type="entry name" value="transpos_IS701"/>
    <property type="match status" value="1"/>
</dbReference>
<evidence type="ECO:0000313" key="2">
    <source>
        <dbReference type="EMBL" id="GLY72390.1"/>
    </source>
</evidence>
<dbReference type="Proteomes" id="UP001165135">
    <property type="component" value="Unassembled WGS sequence"/>
</dbReference>
<name>A0A9W6RCW0_9ACTN</name>
<accession>A0A9W6RCW0</accession>
<dbReference type="PANTHER" id="PTHR33627:SF1">
    <property type="entry name" value="TRANSPOSASE"/>
    <property type="match status" value="1"/>
</dbReference>
<dbReference type="EMBL" id="BSTJ01000001">
    <property type="protein sequence ID" value="GLY72390.1"/>
    <property type="molecule type" value="Genomic_DNA"/>
</dbReference>
<dbReference type="PANTHER" id="PTHR33627">
    <property type="entry name" value="TRANSPOSASE"/>
    <property type="match status" value="1"/>
</dbReference>
<protein>
    <submittedName>
        <fullName evidence="2">Transposase</fullName>
    </submittedName>
</protein>
<dbReference type="SUPFAM" id="SSF53098">
    <property type="entry name" value="Ribonuclease H-like"/>
    <property type="match status" value="1"/>
</dbReference>
<organism evidence="2 3">
    <name type="scientific">Actinoallomurus iriomotensis</name>
    <dbReference type="NCBI Taxonomy" id="478107"/>
    <lineage>
        <taxon>Bacteria</taxon>
        <taxon>Bacillati</taxon>
        <taxon>Actinomycetota</taxon>
        <taxon>Actinomycetes</taxon>
        <taxon>Streptosporangiales</taxon>
        <taxon>Thermomonosporaceae</taxon>
        <taxon>Actinoallomurus</taxon>
    </lineage>
</organism>
<dbReference type="Pfam" id="PF13546">
    <property type="entry name" value="DDE_5"/>
    <property type="match status" value="1"/>
</dbReference>
<dbReference type="InterPro" id="IPR012337">
    <property type="entry name" value="RNaseH-like_sf"/>
</dbReference>
<dbReference type="AlphaFoldDB" id="A0A9W6RCW0"/>
<gene>
    <name evidence="2" type="ORF">Airi01_006570</name>
</gene>
<evidence type="ECO:0000259" key="1">
    <source>
        <dbReference type="Pfam" id="PF13546"/>
    </source>
</evidence>
<feature type="domain" description="Transposase IS701-like DDE" evidence="1">
    <location>
        <begin position="19"/>
        <end position="229"/>
    </location>
</feature>
<proteinExistence type="predicted"/>
<reference evidence="2" key="1">
    <citation type="submission" date="2023-03" db="EMBL/GenBank/DDBJ databases">
        <title>Actinoallomurus iriomotensis NBRC 103681.</title>
        <authorList>
            <person name="Ichikawa N."/>
            <person name="Sato H."/>
            <person name="Tonouchi N."/>
        </authorList>
    </citation>
    <scope>NUCLEOTIDE SEQUENCE</scope>
    <source>
        <strain evidence="2">NBRC 103681</strain>
    </source>
</reference>
<sequence length="365" mass="40901">MFVSVEVAGLDELYERLGHRFGRAEPRRRAFAYLRGLLAGLERKNGWTLAEHAGEVSPDGMQRLLRKAVWDAAAVRDDLREYVVEHLGDVNAALVVGATGFTKKGTGSAGVERQYSDATGRMENCQVGTFLAYASGKGRALIDRELYLPESWADDPVRRRTAGIPDRVRFAAKSRQAQDMIAAAIAAEVPFRWLTADETYGKAGHLRYWLECRDVFHVVATGRDDTVVTEGLRESRVDELIAALSARAWRRRSRGEDAHGPGADDWVRTPIRPLHAPGRGHWLLARRRVSDGELTYYVCYGPARTTLNELITVAGTRQAIEECFRAARDDAGLDHYQARHYDAWYRHITLSMFAHALQVVTVARP</sequence>
<comment type="caution">
    <text evidence="2">The sequence shown here is derived from an EMBL/GenBank/DDBJ whole genome shotgun (WGS) entry which is preliminary data.</text>
</comment>
<dbReference type="InterPro" id="IPR038721">
    <property type="entry name" value="IS701-like_DDE_dom"/>
</dbReference>
<dbReference type="InterPro" id="IPR039365">
    <property type="entry name" value="IS701-like"/>
</dbReference>
<evidence type="ECO:0000313" key="3">
    <source>
        <dbReference type="Proteomes" id="UP001165135"/>
    </source>
</evidence>